<keyword evidence="5" id="KW-0677">Repeat</keyword>
<dbReference type="Gene3D" id="2.60.40.10">
    <property type="entry name" value="Immunoglobulins"/>
    <property type="match status" value="3"/>
</dbReference>
<evidence type="ECO:0000256" key="3">
    <source>
        <dbReference type="ARBA" id="ARBA00022692"/>
    </source>
</evidence>
<dbReference type="InParanoid" id="A0A673AYC2"/>
<evidence type="ECO:0000256" key="6">
    <source>
        <dbReference type="ARBA" id="ARBA00022889"/>
    </source>
</evidence>
<protein>
    <recommendedName>
        <fullName evidence="13">Ig-like domain-containing protein</fullName>
    </recommendedName>
</protein>
<evidence type="ECO:0000256" key="5">
    <source>
        <dbReference type="ARBA" id="ARBA00022737"/>
    </source>
</evidence>
<dbReference type="GO" id="GO:0005912">
    <property type="term" value="C:adherens junction"/>
    <property type="evidence" value="ECO:0007669"/>
    <property type="project" value="TreeGrafter"/>
</dbReference>
<feature type="chain" id="PRO_5025541022" description="Ig-like domain-containing protein" evidence="12">
    <location>
        <begin position="18"/>
        <end position="373"/>
    </location>
</feature>
<keyword evidence="15" id="KW-1185">Reference proteome</keyword>
<keyword evidence="7 11" id="KW-1133">Transmembrane helix</keyword>
<accession>A0A673AYC2</accession>
<evidence type="ECO:0000256" key="4">
    <source>
        <dbReference type="ARBA" id="ARBA00022729"/>
    </source>
</evidence>
<dbReference type="Pfam" id="PF08205">
    <property type="entry name" value="C2-set_2"/>
    <property type="match status" value="1"/>
</dbReference>
<keyword evidence="6" id="KW-0130">Cell adhesion</keyword>
<evidence type="ECO:0000256" key="1">
    <source>
        <dbReference type="ARBA" id="ARBA00004167"/>
    </source>
</evidence>
<dbReference type="PROSITE" id="PS50835">
    <property type="entry name" value="IG_LIKE"/>
    <property type="match status" value="3"/>
</dbReference>
<sequence>MIFPLIFMLILHKDVQALQVIGGNITVVQGSTAFFPCILKDTTEKLNQISWQKKTKKNPEKINFFTILPEGPEFFNVHGERFTSAANFNEKNGSFRLSNVTLMDQGTYTCIFTLFPSGNHQTEIPLNVLVPPVISVKSDIPTLGDKEVSLATCTASGSLPPAQVNWVFGNLNLKITTNSSVNDDGTTTTISTLWGVPTIELDHRSVQCVVTSEALSTQKSQPFTIQIHFPPTEVNVQEKSSGVFECISNGNPEVQYTWNRSDHLWPHPAVKTDGSLLHILRMTSELNGVFTCEASNSYGKKQAQLYMQVTSGACHACWTLFSLSFILLGLLLGGAAFLYYKFGSFLRTEDSRCAVRERVSSSEAEGTPAEAEL</sequence>
<feature type="transmembrane region" description="Helical" evidence="11">
    <location>
        <begin position="318"/>
        <end position="340"/>
    </location>
</feature>
<dbReference type="InterPro" id="IPR036179">
    <property type="entry name" value="Ig-like_dom_sf"/>
</dbReference>
<dbReference type="Pfam" id="PF07686">
    <property type="entry name" value="V-set"/>
    <property type="match status" value="1"/>
</dbReference>
<dbReference type="FunCoup" id="A0A673AYC2">
    <property type="interactions" value="119"/>
</dbReference>
<dbReference type="GO" id="GO:0007156">
    <property type="term" value="P:homophilic cell adhesion via plasma membrane adhesion molecules"/>
    <property type="evidence" value="ECO:0007669"/>
    <property type="project" value="TreeGrafter"/>
</dbReference>
<dbReference type="SUPFAM" id="SSF48726">
    <property type="entry name" value="Immunoglobulin"/>
    <property type="match status" value="3"/>
</dbReference>
<keyword evidence="3 11" id="KW-0812">Transmembrane</keyword>
<organism evidence="14 15">
    <name type="scientific">Sphaeramia orbicularis</name>
    <name type="common">orbiculate cardinalfish</name>
    <dbReference type="NCBI Taxonomy" id="375764"/>
    <lineage>
        <taxon>Eukaryota</taxon>
        <taxon>Metazoa</taxon>
        <taxon>Chordata</taxon>
        <taxon>Craniata</taxon>
        <taxon>Vertebrata</taxon>
        <taxon>Euteleostomi</taxon>
        <taxon>Actinopterygii</taxon>
        <taxon>Neopterygii</taxon>
        <taxon>Teleostei</taxon>
        <taxon>Neoteleostei</taxon>
        <taxon>Acanthomorphata</taxon>
        <taxon>Gobiaria</taxon>
        <taxon>Kurtiformes</taxon>
        <taxon>Apogonoidei</taxon>
        <taxon>Apogonidae</taxon>
        <taxon>Apogoninae</taxon>
        <taxon>Sphaeramia</taxon>
    </lineage>
</organism>
<dbReference type="InterPro" id="IPR007110">
    <property type="entry name" value="Ig-like_dom"/>
</dbReference>
<evidence type="ECO:0000256" key="10">
    <source>
        <dbReference type="ARBA" id="ARBA00023180"/>
    </source>
</evidence>
<evidence type="ECO:0000256" key="7">
    <source>
        <dbReference type="ARBA" id="ARBA00022989"/>
    </source>
</evidence>
<feature type="domain" description="Ig-like" evidence="13">
    <location>
        <begin position="222"/>
        <end position="310"/>
    </location>
</feature>
<dbReference type="InterPro" id="IPR013106">
    <property type="entry name" value="Ig_V-set"/>
</dbReference>
<dbReference type="InterPro" id="IPR013162">
    <property type="entry name" value="CD80_C2-set"/>
</dbReference>
<proteinExistence type="inferred from homology"/>
<dbReference type="Proteomes" id="UP000472271">
    <property type="component" value="Chromosome 21"/>
</dbReference>
<feature type="domain" description="Ig-like" evidence="13">
    <location>
        <begin position="131"/>
        <end position="218"/>
    </location>
</feature>
<dbReference type="GO" id="GO:0016020">
    <property type="term" value="C:membrane"/>
    <property type="evidence" value="ECO:0007669"/>
    <property type="project" value="UniProtKB-SubCell"/>
</dbReference>
<evidence type="ECO:0000259" key="13">
    <source>
        <dbReference type="PROSITE" id="PS50835"/>
    </source>
</evidence>
<dbReference type="Ensembl" id="ENSSORT00005034210.1">
    <property type="protein sequence ID" value="ENSSORP00005033303.1"/>
    <property type="gene ID" value="ENSSORG00005015772.1"/>
</dbReference>
<dbReference type="GO" id="GO:0007157">
    <property type="term" value="P:heterophilic cell-cell adhesion via plasma membrane cell adhesion molecules"/>
    <property type="evidence" value="ECO:0007669"/>
    <property type="project" value="TreeGrafter"/>
</dbReference>
<dbReference type="InterPro" id="IPR003599">
    <property type="entry name" value="Ig_sub"/>
</dbReference>
<name>A0A673AYC2_9TELE</name>
<reference evidence="14" key="2">
    <citation type="submission" date="2025-08" db="UniProtKB">
        <authorList>
            <consortium name="Ensembl"/>
        </authorList>
    </citation>
    <scope>IDENTIFICATION</scope>
</reference>
<keyword evidence="8 11" id="KW-0472">Membrane</keyword>
<comment type="similarity">
    <text evidence="2">Belongs to the nectin family.</text>
</comment>
<reference evidence="14" key="1">
    <citation type="submission" date="2019-06" db="EMBL/GenBank/DDBJ databases">
        <authorList>
            <consortium name="Wellcome Sanger Institute Data Sharing"/>
        </authorList>
    </citation>
    <scope>NUCLEOTIDE SEQUENCE [LARGE SCALE GENOMIC DNA]</scope>
</reference>
<evidence type="ECO:0000313" key="14">
    <source>
        <dbReference type="Ensembl" id="ENSSORP00005033303.1"/>
    </source>
</evidence>
<dbReference type="InterPro" id="IPR003598">
    <property type="entry name" value="Ig_sub2"/>
</dbReference>
<reference evidence="14" key="3">
    <citation type="submission" date="2025-09" db="UniProtKB">
        <authorList>
            <consortium name="Ensembl"/>
        </authorList>
    </citation>
    <scope>IDENTIFICATION</scope>
</reference>
<keyword evidence="10" id="KW-0325">Glycoprotein</keyword>
<feature type="domain" description="Ig-like" evidence="13">
    <location>
        <begin position="4"/>
        <end position="127"/>
    </location>
</feature>
<dbReference type="PANTHER" id="PTHR23277:SF106">
    <property type="entry name" value="NECTIN-1 ISOFORM X1-RELATED"/>
    <property type="match status" value="1"/>
</dbReference>
<dbReference type="SMART" id="SM00409">
    <property type="entry name" value="IG"/>
    <property type="match status" value="2"/>
</dbReference>
<keyword evidence="4 12" id="KW-0732">Signal</keyword>
<dbReference type="InterPro" id="IPR013783">
    <property type="entry name" value="Ig-like_fold"/>
</dbReference>
<evidence type="ECO:0000256" key="2">
    <source>
        <dbReference type="ARBA" id="ARBA00007810"/>
    </source>
</evidence>
<dbReference type="PANTHER" id="PTHR23277">
    <property type="entry name" value="NECTIN-RELATED"/>
    <property type="match status" value="1"/>
</dbReference>
<evidence type="ECO:0000256" key="9">
    <source>
        <dbReference type="ARBA" id="ARBA00023157"/>
    </source>
</evidence>
<feature type="signal peptide" evidence="12">
    <location>
        <begin position="1"/>
        <end position="17"/>
    </location>
</feature>
<dbReference type="InterPro" id="IPR051427">
    <property type="entry name" value="Nectin/Nectin-like"/>
</dbReference>
<evidence type="ECO:0000313" key="15">
    <source>
        <dbReference type="Proteomes" id="UP000472271"/>
    </source>
</evidence>
<keyword evidence="9" id="KW-1015">Disulfide bond</keyword>
<evidence type="ECO:0000256" key="11">
    <source>
        <dbReference type="SAM" id="Phobius"/>
    </source>
</evidence>
<evidence type="ECO:0000256" key="8">
    <source>
        <dbReference type="ARBA" id="ARBA00023136"/>
    </source>
</evidence>
<evidence type="ECO:0000256" key="12">
    <source>
        <dbReference type="SAM" id="SignalP"/>
    </source>
</evidence>
<dbReference type="SMART" id="SM00408">
    <property type="entry name" value="IGc2"/>
    <property type="match status" value="2"/>
</dbReference>
<dbReference type="Pfam" id="PF13927">
    <property type="entry name" value="Ig_3"/>
    <property type="match status" value="1"/>
</dbReference>
<dbReference type="AlphaFoldDB" id="A0A673AYC2"/>
<comment type="subcellular location">
    <subcellularLocation>
        <location evidence="1">Membrane</location>
        <topology evidence="1">Single-pass membrane protein</topology>
    </subcellularLocation>
</comment>